<gene>
    <name evidence="1" type="ORF">AG0111_0g1374</name>
</gene>
<protein>
    <submittedName>
        <fullName evidence="1">Uncharacterized protein</fullName>
    </submittedName>
</protein>
<sequence>MPPRQSSPSKPRTPATKLLATLEALRVQEQEPGIEPNLDMAYTQPFGPSFAKYYRLPAPPPAPPTARPSRCSAPPARVPAKYMRRPRPLSDNRDVEMADAGSVSPTGDPSQSEAPSATAPPAHSPPSMSAADSPPSGASASRASSILQDTEMTTEDALVASQILEDDELAGLDETNSAAHASRNAFKSASQSETNSENGSIVVDKTPRSRHVPGPSGDIETPLWVGPERHSVMSLLTKFIVDTRDKEITLNWLERLRANIEQLCHDGFVPGPVLVRSALGTFNNISASTRVLIPPVDVSDGQSTVENFFSLLNRRNRNIFEPRVAALLHHHLNGAITLDLHPEHADEYDDSMDLMCGNCARGLPRPFNTCRLAVIDDLLFLRGTCTNCYAMGYEASCSCTRESKMYGPVKPPATVAPAPTSPPPSVVPPRFRAARPSALILNPPNALKSHHKDSIAWGKLGPKEMESGDTEFNPKKRFQPLDIGDPKKGFTKSQRAELLKLIKEAEKEVLNAPDRSPQKSPKTPSPRKKAAPRKKQTPSLRKRVSSAERSVSPVTFGRSDRPSARGSSPPRPGHLSYIPPAASDRLSVSDNQDGSESDAFRPDAVEDESDDEPSPPKKPRVRR</sequence>
<organism evidence="1 2">
    <name type="scientific">Alternaria gaisen</name>
    <dbReference type="NCBI Taxonomy" id="167740"/>
    <lineage>
        <taxon>Eukaryota</taxon>
        <taxon>Fungi</taxon>
        <taxon>Dikarya</taxon>
        <taxon>Ascomycota</taxon>
        <taxon>Pezizomycotina</taxon>
        <taxon>Dothideomycetes</taxon>
        <taxon>Pleosporomycetidae</taxon>
        <taxon>Pleosporales</taxon>
        <taxon>Pleosporineae</taxon>
        <taxon>Pleosporaceae</taxon>
        <taxon>Alternaria</taxon>
        <taxon>Alternaria sect. Alternaria</taxon>
    </lineage>
</organism>
<reference evidence="1 2" key="1">
    <citation type="journal article" date="2019" name="bioRxiv">
        <title>Genomics, evolutionary history and diagnostics of the Alternaria alternata species group including apple and Asian pear pathotypes.</title>
        <authorList>
            <person name="Armitage A.D."/>
            <person name="Cockerton H.M."/>
            <person name="Sreenivasaprasad S."/>
            <person name="Woodhall J.W."/>
            <person name="Lane C.R."/>
            <person name="Harrison R.J."/>
            <person name="Clarkson J.P."/>
        </authorList>
    </citation>
    <scope>NUCLEOTIDE SEQUENCE [LARGE SCALE GENOMIC DNA]</scope>
    <source>
        <strain evidence="1 2">FERA 650</strain>
    </source>
</reference>
<evidence type="ECO:0000313" key="2">
    <source>
        <dbReference type="Proteomes" id="UP000293547"/>
    </source>
</evidence>
<dbReference type="Proteomes" id="UP000293547">
    <property type="component" value="Unassembled WGS sequence"/>
</dbReference>
<proteinExistence type="predicted"/>
<evidence type="ECO:0000313" key="1">
    <source>
        <dbReference type="EMBL" id="KAB2109350.1"/>
    </source>
</evidence>
<dbReference type="EMBL" id="PDWZ02000001">
    <property type="protein sequence ID" value="KAB2109350.1"/>
    <property type="molecule type" value="Genomic_DNA"/>
</dbReference>
<name>A0ACB6FYC4_9PLEO</name>
<keyword evidence="2" id="KW-1185">Reference proteome</keyword>
<accession>A0ACB6FYC4</accession>
<comment type="caution">
    <text evidence="1">The sequence shown here is derived from an EMBL/GenBank/DDBJ whole genome shotgun (WGS) entry which is preliminary data.</text>
</comment>